<dbReference type="PANTHER" id="PTHR30469:SF29">
    <property type="entry name" value="BLR2860 PROTEIN"/>
    <property type="match status" value="1"/>
</dbReference>
<dbReference type="Proteomes" id="UP000006334">
    <property type="component" value="Unassembled WGS sequence"/>
</dbReference>
<evidence type="ECO:0000256" key="1">
    <source>
        <dbReference type="ARBA" id="ARBA00009477"/>
    </source>
</evidence>
<dbReference type="OrthoDB" id="9806939at2"/>
<feature type="domain" description="CusB-like beta-barrel" evidence="3">
    <location>
        <begin position="209"/>
        <end position="278"/>
    </location>
</feature>
<dbReference type="InterPro" id="IPR006143">
    <property type="entry name" value="RND_pump_MFP"/>
</dbReference>
<name>K6YA32_9ALTE</name>
<dbReference type="Gene3D" id="2.40.50.100">
    <property type="match status" value="1"/>
</dbReference>
<comment type="caution">
    <text evidence="4">The sequence shown here is derived from an EMBL/GenBank/DDBJ whole genome shotgun (WGS) entry which is preliminary data.</text>
</comment>
<sequence>MSKVISKVRQQPAWIALFIFILLTLWIASGHLFAEQAEQKKIEPTEQLTKVKVETFSAESVSREINVYGRTEPDRIATLRSEIKGQVTQIHVQEGHLVKQGQKLLTIDSNDLNAQLNSAKSILKQREIELGAAQSLGKKGFQSQSALAQAEANVASAKAEIERLQLAVTKTVILAPFDGVLNKREVEIGDLLREGDTIATVVDLDPLIISANVTESWIQKLYLGQPANGRLTTGQTATGTIRYISSISDPGTNTFNLEVEVANPERELLAGMSAEVSIPLKQDWAIRISPAVMALDEAGNLGVKTVEGDVVKFVPIDIVKSDSQGVWLAGLGEKARIITRGQGFVRDGDKVDVVDDETDKK</sequence>
<dbReference type="eggNOG" id="COG0845">
    <property type="taxonomic scope" value="Bacteria"/>
</dbReference>
<accession>K6YA32</accession>
<dbReference type="RefSeq" id="WP_008844852.1">
    <property type="nucleotide sequence ID" value="NZ_BAEN01000046.1"/>
</dbReference>
<organism evidence="4 5">
    <name type="scientific">Aliiglaciecola lipolytica E3</name>
    <dbReference type="NCBI Taxonomy" id="1127673"/>
    <lineage>
        <taxon>Bacteria</taxon>
        <taxon>Pseudomonadati</taxon>
        <taxon>Pseudomonadota</taxon>
        <taxon>Gammaproteobacteria</taxon>
        <taxon>Alteromonadales</taxon>
        <taxon>Alteromonadaceae</taxon>
        <taxon>Aliiglaciecola</taxon>
    </lineage>
</organism>
<dbReference type="NCBIfam" id="TIGR01730">
    <property type="entry name" value="RND_mfp"/>
    <property type="match status" value="1"/>
</dbReference>
<gene>
    <name evidence="4" type="ORF">GLIP_2421</name>
</gene>
<dbReference type="GO" id="GO:0015562">
    <property type="term" value="F:efflux transmembrane transporter activity"/>
    <property type="evidence" value="ECO:0007669"/>
    <property type="project" value="TreeGrafter"/>
</dbReference>
<dbReference type="Gene3D" id="2.40.30.170">
    <property type="match status" value="1"/>
</dbReference>
<keyword evidence="5" id="KW-1185">Reference proteome</keyword>
<dbReference type="AlphaFoldDB" id="K6YA32"/>
<dbReference type="InterPro" id="IPR058792">
    <property type="entry name" value="Beta-barrel_RND_2"/>
</dbReference>
<evidence type="ECO:0000313" key="5">
    <source>
        <dbReference type="Proteomes" id="UP000006334"/>
    </source>
</evidence>
<reference evidence="4 5" key="1">
    <citation type="journal article" date="2017" name="Antonie Van Leeuwenhoek">
        <title>Rhizobium rhizosphaerae sp. nov., a novel species isolated from rice rhizosphere.</title>
        <authorList>
            <person name="Zhao J.J."/>
            <person name="Zhang J."/>
            <person name="Zhang R.J."/>
            <person name="Zhang C.W."/>
            <person name="Yin H.Q."/>
            <person name="Zhang X.X."/>
        </authorList>
    </citation>
    <scope>NUCLEOTIDE SEQUENCE [LARGE SCALE GENOMIC DNA]</scope>
    <source>
        <strain evidence="4 5">E3</strain>
    </source>
</reference>
<comment type="similarity">
    <text evidence="1">Belongs to the membrane fusion protein (MFP) (TC 8.A.1) family.</text>
</comment>
<dbReference type="STRING" id="1127673.GLIP_2421"/>
<protein>
    <submittedName>
        <fullName evidence="4">Membrane-fusion protein</fullName>
    </submittedName>
</protein>
<dbReference type="PANTHER" id="PTHR30469">
    <property type="entry name" value="MULTIDRUG RESISTANCE PROTEIN MDTA"/>
    <property type="match status" value="1"/>
</dbReference>
<dbReference type="Gene3D" id="2.40.420.20">
    <property type="match status" value="1"/>
</dbReference>
<dbReference type="Pfam" id="PF25917">
    <property type="entry name" value="BSH_RND"/>
    <property type="match status" value="1"/>
</dbReference>
<evidence type="ECO:0000259" key="2">
    <source>
        <dbReference type="Pfam" id="PF25917"/>
    </source>
</evidence>
<dbReference type="GO" id="GO:1990281">
    <property type="term" value="C:efflux pump complex"/>
    <property type="evidence" value="ECO:0007669"/>
    <property type="project" value="TreeGrafter"/>
</dbReference>
<feature type="domain" description="Multidrug resistance protein MdtA-like barrel-sandwich hybrid" evidence="2">
    <location>
        <begin position="75"/>
        <end position="203"/>
    </location>
</feature>
<evidence type="ECO:0000259" key="3">
    <source>
        <dbReference type="Pfam" id="PF25954"/>
    </source>
</evidence>
<dbReference type="InterPro" id="IPR058625">
    <property type="entry name" value="MdtA-like_BSH"/>
</dbReference>
<evidence type="ECO:0000313" key="4">
    <source>
        <dbReference type="EMBL" id="GAC15047.1"/>
    </source>
</evidence>
<dbReference type="EMBL" id="BAEN01000046">
    <property type="protein sequence ID" value="GAC15047.1"/>
    <property type="molecule type" value="Genomic_DNA"/>
</dbReference>
<proteinExistence type="inferred from homology"/>
<dbReference type="Pfam" id="PF25954">
    <property type="entry name" value="Beta-barrel_RND_2"/>
    <property type="match status" value="1"/>
</dbReference>
<dbReference type="Gene3D" id="1.10.287.470">
    <property type="entry name" value="Helix hairpin bin"/>
    <property type="match status" value="1"/>
</dbReference>
<dbReference type="SUPFAM" id="SSF111369">
    <property type="entry name" value="HlyD-like secretion proteins"/>
    <property type="match status" value="1"/>
</dbReference>